<reference evidence="12 13" key="1">
    <citation type="submission" date="2025-04" db="UniProtKB">
        <authorList>
            <consortium name="RefSeq"/>
        </authorList>
    </citation>
    <scope>IDENTIFICATION</scope>
</reference>
<keyword evidence="6" id="KW-0256">Endoplasmic reticulum</keyword>
<dbReference type="PANTHER" id="PTHR28650:SF1">
    <property type="entry name" value="PHOSPHATIDYLINOSITOL-GLYCAN BIOSYNTHESIS CLASS X PROTEIN"/>
    <property type="match status" value="1"/>
</dbReference>
<evidence type="ECO:0000256" key="5">
    <source>
        <dbReference type="ARBA" id="ARBA00022692"/>
    </source>
</evidence>
<accession>A0AB40AW60</accession>
<dbReference type="RefSeq" id="XP_039119225.1">
    <property type="nucleotide sequence ID" value="XM_039263291.1"/>
</dbReference>
<evidence type="ECO:0000256" key="8">
    <source>
        <dbReference type="ARBA" id="ARBA00023136"/>
    </source>
</evidence>
<dbReference type="GO" id="GO:0006506">
    <property type="term" value="P:GPI anchor biosynthetic process"/>
    <property type="evidence" value="ECO:0007669"/>
    <property type="project" value="UniProtKB-KW"/>
</dbReference>
<keyword evidence="4" id="KW-0337">GPI-anchor biosynthesis</keyword>
<evidence type="ECO:0000313" key="14">
    <source>
        <dbReference type="RefSeq" id="XP_039119227.1"/>
    </source>
</evidence>
<name>A0AB40AW60_DIOCR</name>
<keyword evidence="7 10" id="KW-1133">Transmembrane helix</keyword>
<dbReference type="Pfam" id="PF08320">
    <property type="entry name" value="PIG-X"/>
    <property type="match status" value="1"/>
</dbReference>
<dbReference type="InterPro" id="IPR013233">
    <property type="entry name" value="PIG-X/PBN1"/>
</dbReference>
<evidence type="ECO:0000256" key="9">
    <source>
        <dbReference type="ARBA" id="ARBA00023180"/>
    </source>
</evidence>
<dbReference type="InterPro" id="IPR040039">
    <property type="entry name" value="PIGX"/>
</dbReference>
<dbReference type="GeneID" id="120255474"/>
<dbReference type="SMART" id="SM00780">
    <property type="entry name" value="PIG-X"/>
    <property type="match status" value="1"/>
</dbReference>
<dbReference type="RefSeq" id="XP_039119227.1">
    <property type="nucleotide sequence ID" value="XM_039263293.1"/>
</dbReference>
<evidence type="ECO:0000313" key="12">
    <source>
        <dbReference type="RefSeq" id="XP_039119225.1"/>
    </source>
</evidence>
<evidence type="ECO:0000256" key="7">
    <source>
        <dbReference type="ARBA" id="ARBA00022989"/>
    </source>
</evidence>
<evidence type="ECO:0000256" key="1">
    <source>
        <dbReference type="ARBA" id="ARBA00004389"/>
    </source>
</evidence>
<evidence type="ECO:0000256" key="3">
    <source>
        <dbReference type="ARBA" id="ARBA00010345"/>
    </source>
</evidence>
<evidence type="ECO:0000256" key="10">
    <source>
        <dbReference type="SAM" id="Phobius"/>
    </source>
</evidence>
<dbReference type="RefSeq" id="XP_039119226.1">
    <property type="nucleotide sequence ID" value="XM_039263292.1"/>
</dbReference>
<comment type="subcellular location">
    <subcellularLocation>
        <location evidence="1">Endoplasmic reticulum membrane</location>
        <topology evidence="1">Single-pass membrane protein</topology>
    </subcellularLocation>
</comment>
<organism evidence="11 13">
    <name type="scientific">Dioscorea cayennensis subsp. rotundata</name>
    <name type="common">White Guinea yam</name>
    <name type="synonym">Dioscorea rotundata</name>
    <dbReference type="NCBI Taxonomy" id="55577"/>
    <lineage>
        <taxon>Eukaryota</taxon>
        <taxon>Viridiplantae</taxon>
        <taxon>Streptophyta</taxon>
        <taxon>Embryophyta</taxon>
        <taxon>Tracheophyta</taxon>
        <taxon>Spermatophyta</taxon>
        <taxon>Magnoliopsida</taxon>
        <taxon>Liliopsida</taxon>
        <taxon>Dioscoreales</taxon>
        <taxon>Dioscoreaceae</taxon>
        <taxon>Dioscorea</taxon>
    </lineage>
</organism>
<gene>
    <name evidence="12 13 14" type="primary">LOC120255474</name>
</gene>
<keyword evidence="8 10" id="KW-0472">Membrane</keyword>
<keyword evidence="5 10" id="KW-0812">Transmembrane</keyword>
<comment type="similarity">
    <text evidence="3">Belongs to the PIGX family.</text>
</comment>
<feature type="transmembrane region" description="Helical" evidence="10">
    <location>
        <begin position="278"/>
        <end position="300"/>
    </location>
</feature>
<evidence type="ECO:0000313" key="13">
    <source>
        <dbReference type="RefSeq" id="XP_039119226.1"/>
    </source>
</evidence>
<dbReference type="PANTHER" id="PTHR28650">
    <property type="entry name" value="PHOSPHATIDYLINOSITOL-GLYCAN BIOSYNTHESIS CLASS X PROTEIN"/>
    <property type="match status" value="1"/>
</dbReference>
<comment type="pathway">
    <text evidence="2">Glycolipid biosynthesis; glycosylphosphatidylinositol-anchor biosynthesis.</text>
</comment>
<keyword evidence="9" id="KW-0325">Glycoprotein</keyword>
<evidence type="ECO:0000313" key="11">
    <source>
        <dbReference type="Proteomes" id="UP001515500"/>
    </source>
</evidence>
<dbReference type="Proteomes" id="UP001515500">
    <property type="component" value="Unplaced"/>
</dbReference>
<evidence type="ECO:0000256" key="6">
    <source>
        <dbReference type="ARBA" id="ARBA00022824"/>
    </source>
</evidence>
<proteinExistence type="inferred from homology"/>
<sequence length="310" mass="35128">MLLNAANFSSSILFWRSKVFLFLLWGIVSLKVDSFVLQNDVKRSHPNIVIELPCSQKYLTGYFYEKHGQILESDFHGLAQEVGSDELSRSLVHSLKDVFGFSELNRHLIGEGSHRSLVTNFKLNIKPNDMSWLNNHYCQVVVIERLPIGVFADPFELQHLVEHQVFLDVAVIGDTNLELPSALSNKSVVEVHMNTTHNVLSRQSEITVELPLHARYPPLDVAGYSKIEFNQPDLLMRCKSQVTQRDFCSWILTGWSDDTHKNGIFWLVPCGNMEHTTLVSSITFISALVSALLIVLSVICRSTNEDMKNS</sequence>
<keyword evidence="11" id="KW-1185">Reference proteome</keyword>
<evidence type="ECO:0000256" key="4">
    <source>
        <dbReference type="ARBA" id="ARBA00022502"/>
    </source>
</evidence>
<protein>
    <submittedName>
        <fullName evidence="12 13">Phosphatidylinositol-glycan biosynthesis class X protein-like</fullName>
    </submittedName>
</protein>
<dbReference type="GO" id="GO:0005789">
    <property type="term" value="C:endoplasmic reticulum membrane"/>
    <property type="evidence" value="ECO:0007669"/>
    <property type="project" value="UniProtKB-SubCell"/>
</dbReference>
<evidence type="ECO:0000256" key="2">
    <source>
        <dbReference type="ARBA" id="ARBA00004687"/>
    </source>
</evidence>
<dbReference type="AlphaFoldDB" id="A0AB40AW60"/>